<dbReference type="Proteomes" id="UP001596548">
    <property type="component" value="Unassembled WGS sequence"/>
</dbReference>
<evidence type="ECO:0000313" key="2">
    <source>
        <dbReference type="Proteomes" id="UP001596548"/>
    </source>
</evidence>
<gene>
    <name evidence="1" type="ORF">ACFQS1_11310</name>
</gene>
<proteinExistence type="predicted"/>
<dbReference type="Gene3D" id="3.40.109.10">
    <property type="entry name" value="NADH Oxidase"/>
    <property type="match status" value="1"/>
</dbReference>
<evidence type="ECO:0000313" key="1">
    <source>
        <dbReference type="EMBL" id="MFC7274571.1"/>
    </source>
</evidence>
<sequence>MTALEEAARAAQHAPSVFNTQPWSWRITGDTMELFADSARHLEVVDKSGKLLLLSCGAALHHARVALAAAGYAVSVTRHFDPLTGSLATVRIEGTAAPAATDLAEAIPRRHSDRRSFGKRPVADEELTRLRRLVEAEGAYLHLVRADQVTELAISTESAGLAERDDAAYQAELARWTSRPSFTGDGVPPATGVQQDLRRVPLRDFDPSGTAAQPSGEAHDEGTAYLVLFGQTDEPEAVLRGGEALSALLLRATADGLATSVISDAIEVEWPRHLVRDLIAGLGEPYLVVRLGYLPDAPPPPPTPRRDPRDVITIIE</sequence>
<dbReference type="InterPro" id="IPR050627">
    <property type="entry name" value="Nitroreductase/BluB"/>
</dbReference>
<dbReference type="NCBIfam" id="NF047509">
    <property type="entry name" value="Rv3131_FMN_oxido"/>
    <property type="match status" value="1"/>
</dbReference>
<comment type="caution">
    <text evidence="1">The sequence shown here is derived from an EMBL/GenBank/DDBJ whole genome shotgun (WGS) entry which is preliminary data.</text>
</comment>
<dbReference type="InterPro" id="IPR000415">
    <property type="entry name" value="Nitroreductase-like"/>
</dbReference>
<protein>
    <submittedName>
        <fullName evidence="1">Acg family FMN-binding oxidoreductase</fullName>
    </submittedName>
</protein>
<keyword evidence="2" id="KW-1185">Reference proteome</keyword>
<dbReference type="RefSeq" id="WP_378966680.1">
    <property type="nucleotide sequence ID" value="NZ_JBHTBJ010000006.1"/>
</dbReference>
<reference evidence="2" key="1">
    <citation type="journal article" date="2019" name="Int. J. Syst. Evol. Microbiol.">
        <title>The Global Catalogue of Microorganisms (GCM) 10K type strain sequencing project: providing services to taxonomists for standard genome sequencing and annotation.</title>
        <authorList>
            <consortium name="The Broad Institute Genomics Platform"/>
            <consortium name="The Broad Institute Genome Sequencing Center for Infectious Disease"/>
            <person name="Wu L."/>
            <person name="Ma J."/>
        </authorList>
    </citation>
    <scope>NUCLEOTIDE SEQUENCE [LARGE SCALE GENOMIC DNA]</scope>
    <source>
        <strain evidence="2">XZYJT-10</strain>
    </source>
</reference>
<organism evidence="1 2">
    <name type="scientific">Paractinoplanes rhizophilus</name>
    <dbReference type="NCBI Taxonomy" id="1416877"/>
    <lineage>
        <taxon>Bacteria</taxon>
        <taxon>Bacillati</taxon>
        <taxon>Actinomycetota</taxon>
        <taxon>Actinomycetes</taxon>
        <taxon>Micromonosporales</taxon>
        <taxon>Micromonosporaceae</taxon>
        <taxon>Paractinoplanes</taxon>
    </lineage>
</organism>
<dbReference type="EMBL" id="JBHTBJ010000006">
    <property type="protein sequence ID" value="MFC7274571.1"/>
    <property type="molecule type" value="Genomic_DNA"/>
</dbReference>
<name>A0ABW2HS35_9ACTN</name>
<dbReference type="PANTHER" id="PTHR23026">
    <property type="entry name" value="NADPH NITROREDUCTASE"/>
    <property type="match status" value="1"/>
</dbReference>
<dbReference type="PANTHER" id="PTHR23026:SF123">
    <property type="entry name" value="NAD(P)H NITROREDUCTASE RV3131-RELATED"/>
    <property type="match status" value="1"/>
</dbReference>
<dbReference type="SUPFAM" id="SSF55469">
    <property type="entry name" value="FMN-dependent nitroreductase-like"/>
    <property type="match status" value="2"/>
</dbReference>
<accession>A0ABW2HS35</accession>